<protein>
    <submittedName>
        <fullName evidence="2">Uncharacterized protein</fullName>
    </submittedName>
</protein>
<organism evidence="2 3">
    <name type="scientific">Legionella busanensis</name>
    <dbReference type="NCBI Taxonomy" id="190655"/>
    <lineage>
        <taxon>Bacteria</taxon>
        <taxon>Pseudomonadati</taxon>
        <taxon>Pseudomonadota</taxon>
        <taxon>Gammaproteobacteria</taxon>
        <taxon>Legionellales</taxon>
        <taxon>Legionellaceae</taxon>
        <taxon>Legionella</taxon>
    </lineage>
</organism>
<accession>A0A378JL46</accession>
<proteinExistence type="predicted"/>
<feature type="compositionally biased region" description="Acidic residues" evidence="1">
    <location>
        <begin position="301"/>
        <end position="318"/>
    </location>
</feature>
<evidence type="ECO:0000313" key="3">
    <source>
        <dbReference type="Proteomes" id="UP000254794"/>
    </source>
</evidence>
<gene>
    <name evidence="2" type="ORF">NCTC13316_02160</name>
</gene>
<dbReference type="AlphaFoldDB" id="A0A378JL46"/>
<feature type="region of interest" description="Disordered" evidence="1">
    <location>
        <begin position="293"/>
        <end position="354"/>
    </location>
</feature>
<keyword evidence="3" id="KW-1185">Reference proteome</keyword>
<dbReference type="Proteomes" id="UP000254794">
    <property type="component" value="Unassembled WGS sequence"/>
</dbReference>
<evidence type="ECO:0000313" key="2">
    <source>
        <dbReference type="EMBL" id="STX52056.1"/>
    </source>
</evidence>
<feature type="compositionally biased region" description="Polar residues" evidence="1">
    <location>
        <begin position="342"/>
        <end position="354"/>
    </location>
</feature>
<name>A0A378JL46_9GAMM</name>
<reference evidence="2 3" key="1">
    <citation type="submission" date="2018-06" db="EMBL/GenBank/DDBJ databases">
        <authorList>
            <consortium name="Pathogen Informatics"/>
            <person name="Doyle S."/>
        </authorList>
    </citation>
    <scope>NUCLEOTIDE SEQUENCE [LARGE SCALE GENOMIC DNA]</scope>
    <source>
        <strain evidence="2 3">NCTC13316</strain>
    </source>
</reference>
<dbReference type="OrthoDB" id="5637502at2"/>
<dbReference type="EMBL" id="UGOD01000001">
    <property type="protein sequence ID" value="STX52056.1"/>
    <property type="molecule type" value="Genomic_DNA"/>
</dbReference>
<dbReference type="RefSeq" id="WP_115331646.1">
    <property type="nucleotide sequence ID" value="NZ_CAAAHP010000002.1"/>
</dbReference>
<sequence length="488" mass="56299">MATRPEEVFKNDDSQVLTRASREFRYRKEGNFVKDGRDFKTWYHIDDAQRLVWKYYNDIKDNFPFGTNQSIKDVMLPPYVSFDDDRLNVVNFFSVLINFFQQAENQHKVFFPFMVKPETGGAHYIAGFLRRNPKGQVDIIIFNPIGLSKHDRIGTELAKLDKDSLNIANIISSPHTIQSTEKDNGPLVSCGPICVEFLRIAMSNLDWLTMLDKDFKLPPDLLAPLQEEYQEIIQKYRLKHDQLLTQVTETDLDQLDEDYKFIIEAMLNGLMTWLRQDSVKATVQFDEDDWFSEDNYGSESELYDASDEEEFSDEEENPDDKGELINTPSTSPNLKPEMTIITPYSSPKLSPQKQVENKMELEELNNSIIKKVENNQPQVSFDTNLNILEENNLNKSTVSSPSGVKYVQDEIDRLRKASKSFFAIRCEKKATLIETALQEAIRKGDDVRNDEGVRAALGYHRIFSFFGLKKADALQHIEESLNPPKNQL</sequence>
<evidence type="ECO:0000256" key="1">
    <source>
        <dbReference type="SAM" id="MobiDB-lite"/>
    </source>
</evidence>